<dbReference type="EMBL" id="JFBM01000005">
    <property type="protein sequence ID" value="KFU81845.1"/>
    <property type="molecule type" value="Genomic_DNA"/>
</dbReference>
<sequence>MTDADRDPDADAPRHDALVVAEYVGLRSEIIKLIELQSQLVSLAVVTVGAVLGVAVQTRSSGLAFVYPVPALILGITWLNHAHAISRCALYLSQDFEPHRGGGALGWEGFVRRNPLRFGMLGYWGVRSVFMGSSLVALVVGWSLIREHTLLIIAGVISTLISLGTVALFLLWRESSPRKLLAEESTKTAVPGE</sequence>
<evidence type="ECO:0000313" key="2">
    <source>
        <dbReference type="EMBL" id="KFU81845.1"/>
    </source>
</evidence>
<gene>
    <name evidence="2" type="ORF">BB31_08330</name>
</gene>
<feature type="transmembrane region" description="Helical" evidence="1">
    <location>
        <begin position="36"/>
        <end position="56"/>
    </location>
</feature>
<organism evidence="2 3">
    <name type="scientific">Amycolatopsis lurida NRRL 2430</name>
    <dbReference type="NCBI Taxonomy" id="1460371"/>
    <lineage>
        <taxon>Bacteria</taxon>
        <taxon>Bacillati</taxon>
        <taxon>Actinomycetota</taxon>
        <taxon>Actinomycetes</taxon>
        <taxon>Pseudonocardiales</taxon>
        <taxon>Pseudonocardiaceae</taxon>
        <taxon>Amycolatopsis</taxon>
    </lineage>
</organism>
<keyword evidence="1" id="KW-1133">Transmembrane helix</keyword>
<keyword evidence="1" id="KW-0812">Transmembrane</keyword>
<dbReference type="RefSeq" id="WP_034307894.1">
    <property type="nucleotide sequence ID" value="NZ_JFBM01000005.1"/>
</dbReference>
<reference evidence="2 3" key="1">
    <citation type="journal article" date="2014" name="Genome Announc.">
        <title>Draft Genome Sequence of Amycolatopsis lurida NRRL 2430, Producer of the Glycopeptide Family Antibiotic Ristocetin.</title>
        <authorList>
            <person name="Kwun M.J."/>
            <person name="Hong H.J."/>
        </authorList>
    </citation>
    <scope>NUCLEOTIDE SEQUENCE [LARGE SCALE GENOMIC DNA]</scope>
    <source>
        <strain evidence="2 3">NRRL 2430</strain>
    </source>
</reference>
<accession>A0A2P2FYS0</accession>
<evidence type="ECO:0000256" key="1">
    <source>
        <dbReference type="SAM" id="Phobius"/>
    </source>
</evidence>
<keyword evidence="3" id="KW-1185">Reference proteome</keyword>
<dbReference type="AlphaFoldDB" id="A0A2P2FYS0"/>
<dbReference type="Proteomes" id="UP000256220">
    <property type="component" value="Unassembled WGS sequence"/>
</dbReference>
<evidence type="ECO:0000313" key="3">
    <source>
        <dbReference type="Proteomes" id="UP000256220"/>
    </source>
</evidence>
<feature type="transmembrane region" description="Helical" evidence="1">
    <location>
        <begin position="62"/>
        <end position="79"/>
    </location>
</feature>
<comment type="caution">
    <text evidence="2">The sequence shown here is derived from an EMBL/GenBank/DDBJ whole genome shotgun (WGS) entry which is preliminary data.</text>
</comment>
<proteinExistence type="predicted"/>
<feature type="transmembrane region" description="Helical" evidence="1">
    <location>
        <begin position="121"/>
        <end position="145"/>
    </location>
</feature>
<feature type="transmembrane region" description="Helical" evidence="1">
    <location>
        <begin position="151"/>
        <end position="172"/>
    </location>
</feature>
<protein>
    <submittedName>
        <fullName evidence="2">Uncharacterized protein</fullName>
    </submittedName>
</protein>
<keyword evidence="1" id="KW-0472">Membrane</keyword>
<name>A0A2P2FYS0_AMYLU</name>